<dbReference type="SUPFAM" id="SSF52242">
    <property type="entry name" value="Cobalamin (vitamin B12)-binding domain"/>
    <property type="match status" value="1"/>
</dbReference>
<dbReference type="PANTHER" id="PTHR30204">
    <property type="entry name" value="REDOX-CYCLING DRUG-SENSING TRANSCRIPTIONAL ACTIVATOR SOXR"/>
    <property type="match status" value="1"/>
</dbReference>
<dbReference type="Pfam" id="PF13411">
    <property type="entry name" value="MerR_1"/>
    <property type="match status" value="1"/>
</dbReference>
<dbReference type="InterPro" id="IPR036724">
    <property type="entry name" value="Cobalamin-bd_sf"/>
</dbReference>
<organism evidence="6 7">
    <name type="scientific">Fictibacillus phosphorivorans</name>
    <dbReference type="NCBI Taxonomy" id="1221500"/>
    <lineage>
        <taxon>Bacteria</taxon>
        <taxon>Bacillati</taxon>
        <taxon>Bacillota</taxon>
        <taxon>Bacilli</taxon>
        <taxon>Bacillales</taxon>
        <taxon>Fictibacillaceae</taxon>
        <taxon>Fictibacillus</taxon>
    </lineage>
</organism>
<proteinExistence type="predicted"/>
<dbReference type="InterPro" id="IPR009061">
    <property type="entry name" value="DNA-bd_dom_put_sf"/>
</dbReference>
<dbReference type="GO" id="GO:0031419">
    <property type="term" value="F:cobalamin binding"/>
    <property type="evidence" value="ECO:0007669"/>
    <property type="project" value="InterPro"/>
</dbReference>
<dbReference type="SMART" id="SM00422">
    <property type="entry name" value="HTH_MERR"/>
    <property type="match status" value="1"/>
</dbReference>
<dbReference type="Gene3D" id="3.40.50.280">
    <property type="entry name" value="Cobalamin-binding domain"/>
    <property type="match status" value="1"/>
</dbReference>
<keyword evidence="7" id="KW-1185">Reference proteome</keyword>
<gene>
    <name evidence="6" type="ORF">AWM68_07850</name>
</gene>
<dbReference type="GO" id="GO:0003677">
    <property type="term" value="F:DNA binding"/>
    <property type="evidence" value="ECO:0007669"/>
    <property type="project" value="UniProtKB-KW"/>
</dbReference>
<feature type="domain" description="HTH merR-type" evidence="4">
    <location>
        <begin position="6"/>
        <end position="75"/>
    </location>
</feature>
<name>A0A161RRA9_9BACL</name>
<dbReference type="Pfam" id="PF02607">
    <property type="entry name" value="B12-binding_2"/>
    <property type="match status" value="1"/>
</dbReference>
<dbReference type="Pfam" id="PF02310">
    <property type="entry name" value="B12-binding"/>
    <property type="match status" value="1"/>
</dbReference>
<keyword evidence="3" id="KW-0804">Transcription</keyword>
<dbReference type="InterPro" id="IPR047057">
    <property type="entry name" value="MerR_fam"/>
</dbReference>
<evidence type="ECO:0000259" key="5">
    <source>
        <dbReference type="PROSITE" id="PS51332"/>
    </source>
</evidence>
<dbReference type="CDD" id="cd01104">
    <property type="entry name" value="HTH_MlrA-CarA"/>
    <property type="match status" value="1"/>
</dbReference>
<dbReference type="Proteomes" id="UP000076567">
    <property type="component" value="Unassembled WGS sequence"/>
</dbReference>
<evidence type="ECO:0000313" key="6">
    <source>
        <dbReference type="EMBL" id="KZE66273.1"/>
    </source>
</evidence>
<dbReference type="InterPro" id="IPR006158">
    <property type="entry name" value="Cobalamin-bd"/>
</dbReference>
<keyword evidence="2" id="KW-0238">DNA-binding</keyword>
<feature type="domain" description="B12-binding" evidence="5">
    <location>
        <begin position="178"/>
        <end position="303"/>
    </location>
</feature>
<dbReference type="GO" id="GO:0003700">
    <property type="term" value="F:DNA-binding transcription factor activity"/>
    <property type="evidence" value="ECO:0007669"/>
    <property type="project" value="InterPro"/>
</dbReference>
<evidence type="ECO:0000256" key="2">
    <source>
        <dbReference type="ARBA" id="ARBA00023125"/>
    </source>
</evidence>
<dbReference type="EMBL" id="LRFC01000023">
    <property type="protein sequence ID" value="KZE66273.1"/>
    <property type="molecule type" value="Genomic_DNA"/>
</dbReference>
<sequence>MPSEGKYNIKAVSKMLGIQAGTLRAWERRYSIVKPNRNEAGHRLYTDEQVYILKWLVNKVDQGFTISQAVDVAQNGELYKEAAPFAAENTDRAAEMGNMILEALLSFQEKKANDLLSQAFSMYNLEKVIIDILGTLLVRVGHLWEEQKITVAHEHFTSSFLRNKIGQLIQWLPSDPYLPKVIAACGLDEEHELGLLMFTLFLRRKGFEVIYLGHGIPKEDFEVVINEVEPKMVFFSCTIENNLTKTLQWVEGIKEQFPNIAFGVGGSAISQLPSDIQKNYETFLIGSTKLEWDDWISEKLRKH</sequence>
<reference evidence="7" key="1">
    <citation type="submission" date="2016-01" db="EMBL/GenBank/DDBJ databases">
        <title>Draft genome of Chromobacterium sp. F49.</title>
        <authorList>
            <person name="Hong K.W."/>
        </authorList>
    </citation>
    <scope>NUCLEOTIDE SEQUENCE [LARGE SCALE GENOMIC DNA]</scope>
    <source>
        <strain evidence="7">P7IIIA</strain>
    </source>
</reference>
<dbReference type="Gene3D" id="1.10.1660.10">
    <property type="match status" value="1"/>
</dbReference>
<comment type="caution">
    <text evidence="6">The sequence shown here is derived from an EMBL/GenBank/DDBJ whole genome shotgun (WGS) entry which is preliminary data.</text>
</comment>
<evidence type="ECO:0000259" key="4">
    <source>
        <dbReference type="PROSITE" id="PS50937"/>
    </source>
</evidence>
<dbReference type="InterPro" id="IPR003759">
    <property type="entry name" value="Cbl-bd_cap"/>
</dbReference>
<dbReference type="Gene3D" id="1.10.1240.10">
    <property type="entry name" value="Methionine synthase domain"/>
    <property type="match status" value="1"/>
</dbReference>
<dbReference type="AlphaFoldDB" id="A0A161RRA9"/>
<evidence type="ECO:0000256" key="3">
    <source>
        <dbReference type="ARBA" id="ARBA00023163"/>
    </source>
</evidence>
<dbReference type="OrthoDB" id="9800334at2"/>
<dbReference type="PROSITE" id="PS50937">
    <property type="entry name" value="HTH_MERR_2"/>
    <property type="match status" value="1"/>
</dbReference>
<evidence type="ECO:0000256" key="1">
    <source>
        <dbReference type="ARBA" id="ARBA00023015"/>
    </source>
</evidence>
<dbReference type="SUPFAM" id="SSF46955">
    <property type="entry name" value="Putative DNA-binding domain"/>
    <property type="match status" value="1"/>
</dbReference>
<dbReference type="RefSeq" id="WP_066241928.1">
    <property type="nucleotide sequence ID" value="NZ_LRFC01000023.1"/>
</dbReference>
<evidence type="ECO:0000313" key="7">
    <source>
        <dbReference type="Proteomes" id="UP000076567"/>
    </source>
</evidence>
<dbReference type="InterPro" id="IPR000551">
    <property type="entry name" value="MerR-type_HTH_dom"/>
</dbReference>
<dbReference type="PROSITE" id="PS51332">
    <property type="entry name" value="B12_BINDING"/>
    <property type="match status" value="1"/>
</dbReference>
<dbReference type="InterPro" id="IPR036594">
    <property type="entry name" value="Meth_synthase_dom"/>
</dbReference>
<dbReference type="PANTHER" id="PTHR30204:SF67">
    <property type="entry name" value="HTH-TYPE TRANSCRIPTIONAL REGULATOR MLRA-RELATED"/>
    <property type="match status" value="1"/>
</dbReference>
<dbReference type="GO" id="GO:0046872">
    <property type="term" value="F:metal ion binding"/>
    <property type="evidence" value="ECO:0007669"/>
    <property type="project" value="InterPro"/>
</dbReference>
<accession>A0A161RRA9</accession>
<protein>
    <submittedName>
        <fullName evidence="6">MerR family transcriptional regulator</fullName>
    </submittedName>
</protein>
<dbReference type="CDD" id="cd02065">
    <property type="entry name" value="B12-binding_like"/>
    <property type="match status" value="1"/>
</dbReference>
<keyword evidence="1" id="KW-0805">Transcription regulation</keyword>